<dbReference type="Pfam" id="PF08765">
    <property type="entry name" value="Mor"/>
    <property type="match status" value="1"/>
</dbReference>
<dbReference type="InterPro" id="IPR014875">
    <property type="entry name" value="Mor_transcription_activator"/>
</dbReference>
<dbReference type="RefSeq" id="WP_379789424.1">
    <property type="nucleotide sequence ID" value="NZ_JBHSHL010000062.1"/>
</dbReference>
<dbReference type="Proteomes" id="UP001595916">
    <property type="component" value="Unassembled WGS sequence"/>
</dbReference>
<dbReference type="InterPro" id="IPR009057">
    <property type="entry name" value="Homeodomain-like_sf"/>
</dbReference>
<keyword evidence="3" id="KW-1185">Reference proteome</keyword>
<gene>
    <name evidence="2" type="ORF">ACFO4R_11865</name>
</gene>
<dbReference type="SUPFAM" id="SSF46689">
    <property type="entry name" value="Homeodomain-like"/>
    <property type="match status" value="1"/>
</dbReference>
<evidence type="ECO:0000313" key="3">
    <source>
        <dbReference type="Proteomes" id="UP001595916"/>
    </source>
</evidence>
<name>A0ABV9QPP6_9FIRM</name>
<evidence type="ECO:0000259" key="1">
    <source>
        <dbReference type="Pfam" id="PF08765"/>
    </source>
</evidence>
<accession>A0ABV9QPP6</accession>
<sequence length="106" mass="12595">MEEWIKNLRVEDLESPYDAIAEELGLEAAFVIEKLFRGQQVYFPSFKKANATRIKEMILEDFDGYNYAKLARKYDFTERHIRSICSKYEEQEKSKQPDGQLDMFDP</sequence>
<dbReference type="EMBL" id="JBHSHL010000062">
    <property type="protein sequence ID" value="MFC4805740.1"/>
    <property type="molecule type" value="Genomic_DNA"/>
</dbReference>
<evidence type="ECO:0000313" key="2">
    <source>
        <dbReference type="EMBL" id="MFC4805740.1"/>
    </source>
</evidence>
<protein>
    <submittedName>
        <fullName evidence="2">Mor transcription activator family protein</fullName>
    </submittedName>
</protein>
<reference evidence="3" key="1">
    <citation type="journal article" date="2019" name="Int. J. Syst. Evol. Microbiol.">
        <title>The Global Catalogue of Microorganisms (GCM) 10K type strain sequencing project: providing services to taxonomists for standard genome sequencing and annotation.</title>
        <authorList>
            <consortium name="The Broad Institute Genomics Platform"/>
            <consortium name="The Broad Institute Genome Sequencing Center for Infectious Disease"/>
            <person name="Wu L."/>
            <person name="Ma J."/>
        </authorList>
    </citation>
    <scope>NUCLEOTIDE SEQUENCE [LARGE SCALE GENOMIC DNA]</scope>
    <source>
        <strain evidence="3">CCUG 46385</strain>
    </source>
</reference>
<proteinExistence type="predicted"/>
<feature type="domain" description="Mor transcription activator" evidence="1">
    <location>
        <begin position="17"/>
        <end position="95"/>
    </location>
</feature>
<organism evidence="2 3">
    <name type="scientific">Filifactor villosus</name>
    <dbReference type="NCBI Taxonomy" id="29374"/>
    <lineage>
        <taxon>Bacteria</taxon>
        <taxon>Bacillati</taxon>
        <taxon>Bacillota</taxon>
        <taxon>Clostridia</taxon>
        <taxon>Peptostreptococcales</taxon>
        <taxon>Filifactoraceae</taxon>
        <taxon>Filifactor</taxon>
    </lineage>
</organism>
<dbReference type="Gene3D" id="1.10.10.60">
    <property type="entry name" value="Homeodomain-like"/>
    <property type="match status" value="1"/>
</dbReference>
<comment type="caution">
    <text evidence="2">The sequence shown here is derived from an EMBL/GenBank/DDBJ whole genome shotgun (WGS) entry which is preliminary data.</text>
</comment>